<evidence type="ECO:0000313" key="1">
    <source>
        <dbReference type="EMBL" id="KAI5077871.1"/>
    </source>
</evidence>
<keyword evidence="2" id="KW-1185">Reference proteome</keyword>
<dbReference type="AlphaFoldDB" id="A0A9D4V1U6"/>
<name>A0A9D4V1U6_ADICA</name>
<gene>
    <name evidence="1" type="ORF">GOP47_0007695</name>
</gene>
<dbReference type="Proteomes" id="UP000886520">
    <property type="component" value="Chromosome 7"/>
</dbReference>
<dbReference type="EMBL" id="JABFUD020000007">
    <property type="protein sequence ID" value="KAI5077871.1"/>
    <property type="molecule type" value="Genomic_DNA"/>
</dbReference>
<sequence>MTNCNVGVSTVGSACNNMVSQQHVLQQKKFIMLGNMYNGSDVLNDNDVVGDDSCNHVLKDDGDDNNGADNSCKDGDGVDDTCLRRILVMGNIIEPSKDSRTRIGLASCGLIEGALQIGEWATSASAAGHSTKRVNINRLKQYGSNEQTGPASAVAAQEATHEYPRRRCGHCSSSSTVELLSRIPAQQHNK</sequence>
<organism evidence="1 2">
    <name type="scientific">Adiantum capillus-veneris</name>
    <name type="common">Maidenhair fern</name>
    <dbReference type="NCBI Taxonomy" id="13818"/>
    <lineage>
        <taxon>Eukaryota</taxon>
        <taxon>Viridiplantae</taxon>
        <taxon>Streptophyta</taxon>
        <taxon>Embryophyta</taxon>
        <taxon>Tracheophyta</taxon>
        <taxon>Polypodiopsida</taxon>
        <taxon>Polypodiidae</taxon>
        <taxon>Polypodiales</taxon>
        <taxon>Pteridineae</taxon>
        <taxon>Pteridaceae</taxon>
        <taxon>Vittarioideae</taxon>
        <taxon>Adiantum</taxon>
    </lineage>
</organism>
<comment type="caution">
    <text evidence="1">The sequence shown here is derived from an EMBL/GenBank/DDBJ whole genome shotgun (WGS) entry which is preliminary data.</text>
</comment>
<proteinExistence type="predicted"/>
<evidence type="ECO:0000313" key="2">
    <source>
        <dbReference type="Proteomes" id="UP000886520"/>
    </source>
</evidence>
<reference evidence="1" key="1">
    <citation type="submission" date="2021-01" db="EMBL/GenBank/DDBJ databases">
        <title>Adiantum capillus-veneris genome.</title>
        <authorList>
            <person name="Fang Y."/>
            <person name="Liao Q."/>
        </authorList>
    </citation>
    <scope>NUCLEOTIDE SEQUENCE</scope>
    <source>
        <strain evidence="1">H3</strain>
        <tissue evidence="1">Leaf</tissue>
    </source>
</reference>
<accession>A0A9D4V1U6</accession>
<protein>
    <submittedName>
        <fullName evidence="1">Uncharacterized protein</fullName>
    </submittedName>
</protein>